<dbReference type="Gene3D" id="3.10.450.50">
    <property type="match status" value="1"/>
</dbReference>
<dbReference type="FunFam" id="3.80.10.10:FF:000384">
    <property type="entry name" value="Nuclear RNA export factor 1"/>
    <property type="match status" value="1"/>
</dbReference>
<dbReference type="Proteomes" id="UP001175271">
    <property type="component" value="Unassembled WGS sequence"/>
</dbReference>
<proteinExistence type="inferred from homology"/>
<feature type="domain" description="NTF2" evidence="9">
    <location>
        <begin position="335"/>
        <end position="498"/>
    </location>
</feature>
<dbReference type="InterPro" id="IPR032675">
    <property type="entry name" value="LRR_dom_sf"/>
</dbReference>
<accession>A0AA39HKS1</accession>
<dbReference type="AlphaFoldDB" id="A0AA39HKS1"/>
<dbReference type="InterPro" id="IPR009060">
    <property type="entry name" value="UBA-like_sf"/>
</dbReference>
<dbReference type="SUPFAM" id="SSF54427">
    <property type="entry name" value="NTF2-like"/>
    <property type="match status" value="1"/>
</dbReference>
<dbReference type="EMBL" id="JAUCMV010000003">
    <property type="protein sequence ID" value="KAK0407708.1"/>
    <property type="molecule type" value="Genomic_DNA"/>
</dbReference>
<dbReference type="GO" id="GO:0005634">
    <property type="term" value="C:nucleus"/>
    <property type="evidence" value="ECO:0007669"/>
    <property type="project" value="UniProtKB-SubCell"/>
</dbReference>
<name>A0AA39HKS1_9BILA</name>
<keyword evidence="5" id="KW-0677">Repeat</keyword>
<dbReference type="InterPro" id="IPR018222">
    <property type="entry name" value="Nuclear_transport_factor_2_euk"/>
</dbReference>
<sequence length="600" mass="68628">MSNPNFSRKVSFQDAKARTTTLSRLSRVPRFMGQQNRRGSPRQNEQMEHEARIQSGHVRNKQQVYQIKFLRSSKISPDGIYKAVSQRLVNFKPYLIGPDNRNQHLTLYVTDQETAESLEGMSKRLCDPNDSKFRIQIVKTKTFAPWNKIPAENVEIIKRALQHRFNEANLSLDLTEFSKDQEFRSANISVNLSRNDVMIVVADIIDEHYNTIKALSLKNNNLKTLDYVANFVYRAPKLTTLDLSNNAIENQSDLKRLKGWNIETLFLENCPLTSEFTTSQQYINAVHEVFPTVTSLDGVAVSRAIDVTEGLGGSTEKIVPLVRGSYFCNPELEQTITKFVIEYMGFYDGSDGKKTRQKLFDAYDEDATFTVVQENMFDGEKKPDYPDPDACKYYRRNSHNIILEDKWGRYREKIVRTGRMAIAAELSQMPLTTHIQDSFVLDIFSVCDDFLAFGLQGLFRDGTEAFNEEGRMNYFSRTFVVLPRGEGRVVVVNDQLTVSAISDSTRTRYKNLLTKVIVSEQQVSEPTVPPAAAQPAQPAQPAYDRNDPNIQEQMVVEFSRQSGLKPNWSRKCLEDLEWDYEAAGNRFMALRAQIPPEAFQ</sequence>
<comment type="similarity">
    <text evidence="2">Belongs to the NXF family.</text>
</comment>
<dbReference type="PROSITE" id="PS51450">
    <property type="entry name" value="LRR"/>
    <property type="match status" value="1"/>
</dbReference>
<dbReference type="CDD" id="cd14342">
    <property type="entry name" value="UBA_TAP-C"/>
    <property type="match status" value="1"/>
</dbReference>
<dbReference type="PANTHER" id="PTHR10662:SF22">
    <property type="entry name" value="NUCLEAR RNA EXPORT FACTOR 1"/>
    <property type="match status" value="1"/>
</dbReference>
<dbReference type="PROSITE" id="PS51281">
    <property type="entry name" value="TAP_C"/>
    <property type="match status" value="1"/>
</dbReference>
<dbReference type="InterPro" id="IPR001611">
    <property type="entry name" value="Leu-rich_rpt"/>
</dbReference>
<dbReference type="InterPro" id="IPR032710">
    <property type="entry name" value="NTF2-like_dom_sf"/>
</dbReference>
<evidence type="ECO:0000259" key="10">
    <source>
        <dbReference type="PROSITE" id="PS51281"/>
    </source>
</evidence>
<feature type="region of interest" description="Disordered" evidence="8">
    <location>
        <begin position="29"/>
        <end position="57"/>
    </location>
</feature>
<evidence type="ECO:0000256" key="6">
    <source>
        <dbReference type="ARBA" id="ARBA00022816"/>
    </source>
</evidence>
<dbReference type="Pfam" id="PF22602">
    <property type="entry name" value="NXF_NTF2"/>
    <property type="match status" value="1"/>
</dbReference>
<evidence type="ECO:0000256" key="7">
    <source>
        <dbReference type="ARBA" id="ARBA00023242"/>
    </source>
</evidence>
<dbReference type="InterPro" id="IPR057125">
    <property type="entry name" value="NXF1/2/3/5-like_LRR"/>
</dbReference>
<evidence type="ECO:0000256" key="2">
    <source>
        <dbReference type="ARBA" id="ARBA00009285"/>
    </source>
</evidence>
<dbReference type="Gene3D" id="1.10.8.10">
    <property type="entry name" value="DNA helicase RuvA subunit, C-terminal domain"/>
    <property type="match status" value="1"/>
</dbReference>
<evidence type="ECO:0000256" key="1">
    <source>
        <dbReference type="ARBA" id="ARBA00004123"/>
    </source>
</evidence>
<gene>
    <name evidence="11" type="ORF">QR680_003542</name>
</gene>
<protein>
    <recommendedName>
        <fullName evidence="13">TAP-C domain-containing protein</fullName>
    </recommendedName>
</protein>
<dbReference type="Gene3D" id="3.80.10.10">
    <property type="entry name" value="Ribonuclease Inhibitor"/>
    <property type="match status" value="1"/>
</dbReference>
<dbReference type="PROSITE" id="PS50177">
    <property type="entry name" value="NTF2_DOMAIN"/>
    <property type="match status" value="1"/>
</dbReference>
<keyword evidence="3" id="KW-0813">Transport</keyword>
<reference evidence="11" key="1">
    <citation type="submission" date="2023-06" db="EMBL/GenBank/DDBJ databases">
        <title>Genomic analysis of the entomopathogenic nematode Steinernema hermaphroditum.</title>
        <authorList>
            <person name="Schwarz E.M."/>
            <person name="Heppert J.K."/>
            <person name="Baniya A."/>
            <person name="Schwartz H.T."/>
            <person name="Tan C.-H."/>
            <person name="Antoshechkin I."/>
            <person name="Sternberg P.W."/>
            <person name="Goodrich-Blair H."/>
            <person name="Dillman A.R."/>
        </authorList>
    </citation>
    <scope>NUCLEOTIDE SEQUENCE</scope>
    <source>
        <strain evidence="11">PS9179</strain>
        <tissue evidence="11">Whole animal</tissue>
    </source>
</reference>
<keyword evidence="6" id="KW-0509">mRNA transport</keyword>
<feature type="compositionally biased region" description="Low complexity" evidence="8">
    <location>
        <begin position="530"/>
        <end position="542"/>
    </location>
</feature>
<dbReference type="Pfam" id="PF03943">
    <property type="entry name" value="TAP_C"/>
    <property type="match status" value="1"/>
</dbReference>
<dbReference type="PANTHER" id="PTHR10662">
    <property type="entry name" value="NUCLEAR RNA EXPORT FACTOR"/>
    <property type="match status" value="1"/>
</dbReference>
<evidence type="ECO:0000259" key="9">
    <source>
        <dbReference type="PROSITE" id="PS50177"/>
    </source>
</evidence>
<organism evidence="11 12">
    <name type="scientific">Steinernema hermaphroditum</name>
    <dbReference type="NCBI Taxonomy" id="289476"/>
    <lineage>
        <taxon>Eukaryota</taxon>
        <taxon>Metazoa</taxon>
        <taxon>Ecdysozoa</taxon>
        <taxon>Nematoda</taxon>
        <taxon>Chromadorea</taxon>
        <taxon>Rhabditida</taxon>
        <taxon>Tylenchina</taxon>
        <taxon>Panagrolaimomorpha</taxon>
        <taxon>Strongyloidoidea</taxon>
        <taxon>Steinernematidae</taxon>
        <taxon>Steinernema</taxon>
    </lineage>
</organism>
<keyword evidence="7" id="KW-0539">Nucleus</keyword>
<evidence type="ECO:0000256" key="4">
    <source>
        <dbReference type="ARBA" id="ARBA00022614"/>
    </source>
</evidence>
<comment type="subcellular location">
    <subcellularLocation>
        <location evidence="1">Nucleus</location>
    </subcellularLocation>
</comment>
<evidence type="ECO:0008006" key="13">
    <source>
        <dbReference type="Google" id="ProtNLM"/>
    </source>
</evidence>
<dbReference type="Gene3D" id="3.30.70.330">
    <property type="match status" value="1"/>
</dbReference>
<feature type="domain" description="TAP-C" evidence="10">
    <location>
        <begin position="549"/>
        <end position="600"/>
    </location>
</feature>
<dbReference type="SUPFAM" id="SSF46934">
    <property type="entry name" value="UBA-like"/>
    <property type="match status" value="1"/>
</dbReference>
<dbReference type="SUPFAM" id="SSF52058">
    <property type="entry name" value="L domain-like"/>
    <property type="match status" value="1"/>
</dbReference>
<feature type="region of interest" description="Disordered" evidence="8">
    <location>
        <begin position="525"/>
        <end position="546"/>
    </location>
</feature>
<keyword evidence="12" id="KW-1185">Reference proteome</keyword>
<dbReference type="InterPro" id="IPR012677">
    <property type="entry name" value="Nucleotide-bd_a/b_plait_sf"/>
</dbReference>
<evidence type="ECO:0000256" key="3">
    <source>
        <dbReference type="ARBA" id="ARBA00022448"/>
    </source>
</evidence>
<dbReference type="FunFam" id="1.10.8.10:FF:000018">
    <property type="entry name" value="Nuclear RNA export factor 1"/>
    <property type="match status" value="1"/>
</dbReference>
<dbReference type="GO" id="GO:0016973">
    <property type="term" value="P:poly(A)+ mRNA export from nucleus"/>
    <property type="evidence" value="ECO:0007669"/>
    <property type="project" value="TreeGrafter"/>
</dbReference>
<evidence type="ECO:0000313" key="11">
    <source>
        <dbReference type="EMBL" id="KAK0407708.1"/>
    </source>
</evidence>
<feature type="compositionally biased region" description="Polar residues" evidence="8">
    <location>
        <begin position="33"/>
        <end position="44"/>
    </location>
</feature>
<dbReference type="InterPro" id="IPR030217">
    <property type="entry name" value="NXF_fam"/>
</dbReference>
<keyword evidence="4" id="KW-0433">Leucine-rich repeat</keyword>
<dbReference type="InterPro" id="IPR002075">
    <property type="entry name" value="NTF2_dom"/>
</dbReference>
<evidence type="ECO:0000256" key="5">
    <source>
        <dbReference type="ARBA" id="ARBA00022737"/>
    </source>
</evidence>
<evidence type="ECO:0000313" key="12">
    <source>
        <dbReference type="Proteomes" id="UP001175271"/>
    </source>
</evidence>
<dbReference type="SMART" id="SM00804">
    <property type="entry name" value="TAP_C"/>
    <property type="match status" value="1"/>
</dbReference>
<dbReference type="GO" id="GO:0003723">
    <property type="term" value="F:RNA binding"/>
    <property type="evidence" value="ECO:0007669"/>
    <property type="project" value="TreeGrafter"/>
</dbReference>
<evidence type="ECO:0000256" key="8">
    <source>
        <dbReference type="SAM" id="MobiDB-lite"/>
    </source>
</evidence>
<comment type="caution">
    <text evidence="11">The sequence shown here is derived from an EMBL/GenBank/DDBJ whole genome shotgun (WGS) entry which is preliminary data.</text>
</comment>
<dbReference type="InterPro" id="IPR005637">
    <property type="entry name" value="TAP_C_dom"/>
</dbReference>
<dbReference type="Pfam" id="PF24048">
    <property type="entry name" value="LRR_NXF1-5"/>
    <property type="match status" value="1"/>
</dbReference>